<reference evidence="1" key="1">
    <citation type="submission" date="2020-04" db="EMBL/GenBank/DDBJ databases">
        <authorList>
            <person name="Broberg M."/>
        </authorList>
    </citation>
    <scope>NUCLEOTIDE SEQUENCE</scope>
</reference>
<name>A0ACA9UEG0_BIOOC</name>
<sequence length="84" mass="10008">MARRYKEGQSHEGLGAKWAHEDDLTQMIAEESRKRQRKRASARRSRERADFQAVLFRRSQIKAESVAFEVIGRRYKDNQCIKRK</sequence>
<proteinExistence type="predicted"/>
<gene>
    <name evidence="1" type="ORF">CRV2_00020730</name>
</gene>
<keyword evidence="2" id="KW-1185">Reference proteome</keyword>
<dbReference type="Proteomes" id="UP000836387">
    <property type="component" value="Unassembled WGS sequence"/>
</dbReference>
<comment type="caution">
    <text evidence="1">The sequence shown here is derived from an EMBL/GenBank/DDBJ whole genome shotgun (WGS) entry which is preliminary data.</text>
</comment>
<reference evidence="1" key="2">
    <citation type="submission" date="2021-10" db="EMBL/GenBank/DDBJ databases">
        <authorList>
            <person name="Piombo E."/>
        </authorList>
    </citation>
    <scope>NUCLEOTIDE SEQUENCE</scope>
</reference>
<organism evidence="1 2">
    <name type="scientific">Clonostachys rosea f. rosea IK726</name>
    <dbReference type="NCBI Taxonomy" id="1349383"/>
    <lineage>
        <taxon>Eukaryota</taxon>
        <taxon>Fungi</taxon>
        <taxon>Dikarya</taxon>
        <taxon>Ascomycota</taxon>
        <taxon>Pezizomycotina</taxon>
        <taxon>Sordariomycetes</taxon>
        <taxon>Hypocreomycetidae</taxon>
        <taxon>Hypocreales</taxon>
        <taxon>Bionectriaceae</taxon>
        <taxon>Clonostachys</taxon>
    </lineage>
</organism>
<evidence type="ECO:0000313" key="2">
    <source>
        <dbReference type="Proteomes" id="UP000836387"/>
    </source>
</evidence>
<protein>
    <submittedName>
        <fullName evidence="1">Uncharacterized protein</fullName>
    </submittedName>
</protein>
<evidence type="ECO:0000313" key="1">
    <source>
        <dbReference type="EMBL" id="CAG9951666.1"/>
    </source>
</evidence>
<accession>A0ACA9UEG0</accession>
<dbReference type="EMBL" id="CADEHS020000367">
    <property type="protein sequence ID" value="CAG9951666.1"/>
    <property type="molecule type" value="Genomic_DNA"/>
</dbReference>